<dbReference type="PROSITE" id="PS00463">
    <property type="entry name" value="ZN2_CY6_FUNGAL_1"/>
    <property type="match status" value="1"/>
</dbReference>
<evidence type="ECO:0000256" key="1">
    <source>
        <dbReference type="ARBA" id="ARBA00022723"/>
    </source>
</evidence>
<evidence type="ECO:0000313" key="7">
    <source>
        <dbReference type="EMBL" id="OSS54911.1"/>
    </source>
</evidence>
<evidence type="ECO:0000313" key="8">
    <source>
        <dbReference type="Proteomes" id="UP000193240"/>
    </source>
</evidence>
<dbReference type="PANTHER" id="PTHR47424">
    <property type="entry name" value="REGULATORY PROTEIN GAL4"/>
    <property type="match status" value="1"/>
</dbReference>
<dbReference type="GO" id="GO:0008270">
    <property type="term" value="F:zinc ion binding"/>
    <property type="evidence" value="ECO:0007669"/>
    <property type="project" value="InterPro"/>
</dbReference>
<dbReference type="AlphaFoldDB" id="A0A1Y2MG51"/>
<name>A0A1Y2MG51_EPING</name>
<dbReference type="GO" id="GO:0000981">
    <property type="term" value="F:DNA-binding transcription factor activity, RNA polymerase II-specific"/>
    <property type="evidence" value="ECO:0007669"/>
    <property type="project" value="InterPro"/>
</dbReference>
<dbReference type="Pfam" id="PF00172">
    <property type="entry name" value="Zn_clus"/>
    <property type="match status" value="1"/>
</dbReference>
<dbReference type="InterPro" id="IPR001138">
    <property type="entry name" value="Zn2Cys6_DnaBD"/>
</dbReference>
<evidence type="ECO:0000256" key="4">
    <source>
        <dbReference type="ARBA" id="ARBA00023242"/>
    </source>
</evidence>
<reference evidence="7 8" key="1">
    <citation type="journal article" date="2017" name="Genome Announc.">
        <title>Genome sequence of the saprophytic ascomycete Epicoccum nigrum ICMP 19927 strain isolated from New Zealand.</title>
        <authorList>
            <person name="Fokin M."/>
            <person name="Fleetwood D."/>
            <person name="Weir B.S."/>
            <person name="Villas-Boas S.G."/>
        </authorList>
    </citation>
    <scope>NUCLEOTIDE SEQUENCE [LARGE SCALE GENOMIC DNA]</scope>
    <source>
        <strain evidence="7 8">ICMP 19927</strain>
    </source>
</reference>
<evidence type="ECO:0000259" key="6">
    <source>
        <dbReference type="PROSITE" id="PS50048"/>
    </source>
</evidence>
<keyword evidence="2" id="KW-0805">Transcription regulation</keyword>
<dbReference type="EMBL" id="KZ107838">
    <property type="protein sequence ID" value="OSS54911.1"/>
    <property type="molecule type" value="Genomic_DNA"/>
</dbReference>
<keyword evidence="3" id="KW-0804">Transcription</keyword>
<dbReference type="CDD" id="cd00067">
    <property type="entry name" value="GAL4"/>
    <property type="match status" value="1"/>
</dbReference>
<dbReference type="Proteomes" id="UP000193240">
    <property type="component" value="Unassembled WGS sequence"/>
</dbReference>
<dbReference type="GO" id="GO:0005634">
    <property type="term" value="C:nucleus"/>
    <property type="evidence" value="ECO:0007669"/>
    <property type="project" value="TreeGrafter"/>
</dbReference>
<dbReference type="InterPro" id="IPR036864">
    <property type="entry name" value="Zn2-C6_fun-type_DNA-bd_sf"/>
</dbReference>
<dbReference type="SMART" id="SM00066">
    <property type="entry name" value="GAL4"/>
    <property type="match status" value="1"/>
</dbReference>
<evidence type="ECO:0000256" key="2">
    <source>
        <dbReference type="ARBA" id="ARBA00023015"/>
    </source>
</evidence>
<keyword evidence="8" id="KW-1185">Reference proteome</keyword>
<dbReference type="GO" id="GO:0000435">
    <property type="term" value="P:positive regulation of transcription from RNA polymerase II promoter by galactose"/>
    <property type="evidence" value="ECO:0007669"/>
    <property type="project" value="TreeGrafter"/>
</dbReference>
<dbReference type="Gene3D" id="4.10.240.10">
    <property type="entry name" value="Zn(2)-C6 fungal-type DNA-binding domain"/>
    <property type="match status" value="1"/>
</dbReference>
<feature type="region of interest" description="Disordered" evidence="5">
    <location>
        <begin position="101"/>
        <end position="122"/>
    </location>
</feature>
<feature type="domain" description="Zn(2)-C6 fungal-type" evidence="6">
    <location>
        <begin position="17"/>
        <end position="48"/>
    </location>
</feature>
<dbReference type="STRING" id="105696.A0A1Y2MG51"/>
<dbReference type="OMA" id="YHFAVII"/>
<gene>
    <name evidence="7" type="ORF">B5807_00972</name>
</gene>
<dbReference type="PANTHER" id="PTHR47424:SF9">
    <property type="entry name" value="TAH-2"/>
    <property type="match status" value="1"/>
</dbReference>
<dbReference type="InParanoid" id="A0A1Y2MG51"/>
<keyword evidence="4" id="KW-0539">Nucleus</keyword>
<accession>A0A1Y2MG51</accession>
<proteinExistence type="predicted"/>
<dbReference type="Pfam" id="PF04082">
    <property type="entry name" value="Fungal_trans"/>
    <property type="match status" value="1"/>
</dbReference>
<dbReference type="InterPro" id="IPR007219">
    <property type="entry name" value="XnlR_reg_dom"/>
</dbReference>
<dbReference type="SUPFAM" id="SSF57701">
    <property type="entry name" value="Zn2/Cys6 DNA-binding domain"/>
    <property type="match status" value="1"/>
</dbReference>
<dbReference type="CDD" id="cd12148">
    <property type="entry name" value="fungal_TF_MHR"/>
    <property type="match status" value="1"/>
</dbReference>
<sequence length="732" mass="80693">MPRRPVKPQDRQRVVRACDQCKASKKRCDGSQPCKPCQKKGYDCNCHYTAGRRHHPLPQPTSTIPQIVPAPNALPDVEGSGANLALISPDSWDVGLDALSANDPGPNAAPITRDPTPEDGRHSINTRRSSIEVMTQPAVMLSSGGGEKVFVGNTAAISFLQFLQKTLERHIGPSGFTNAQESQRLFEADAIDSGSSHFYDRLCAEDKQAYIQNFFDVSNGLLDLYTWEELRHLLHAESQTSTRGTPPTPSSLTPLGSASLYLMVAIGAQCYGPTKEAVTWAAGLFSYARKLAFAHMLENPSLDLVRVFLLMAFYMFGACRRNSAFMYLGCASRAADILGLHESAQHKHTTPSIRNARLRAAKSIRVFDVVCSSILGRSSSTPSLRPGLSSYVCDRPDDGSGVIYRALALGATYEITSILDTAVKRSAEGELDVNTAESLVLALQQRSRKFPSVLRNAGEDRSTSSRHTVIGNVHVSGIYYFSVILVTRQFLIRHVVPQLSYVSKSSHHHDLPEKAKVDQLADACIEAATFMANMCYQVMRSGHLLRNMCILKAWLFATGLVLGFSLLVEDVTNASERRTAFTKSLRVLGELRHLSPQAEQYYNILSSFHQAIKVYKERTQHKKRASRGTLVDCIFLPDVTDHINEPEADAAQLPSPEMTMQDVSSADWLDSLSLDTFNDPEPMDPLLMGDNDVIMRMLWESERFALDYPAGMLPDTDVGITTSIQSLSTMLG</sequence>
<protein>
    <recommendedName>
        <fullName evidence="6">Zn(2)-C6 fungal-type domain-containing protein</fullName>
    </recommendedName>
</protein>
<dbReference type="GO" id="GO:0006351">
    <property type="term" value="P:DNA-templated transcription"/>
    <property type="evidence" value="ECO:0007669"/>
    <property type="project" value="InterPro"/>
</dbReference>
<evidence type="ECO:0000256" key="3">
    <source>
        <dbReference type="ARBA" id="ARBA00023163"/>
    </source>
</evidence>
<dbReference type="GO" id="GO:0000978">
    <property type="term" value="F:RNA polymerase II cis-regulatory region sequence-specific DNA binding"/>
    <property type="evidence" value="ECO:0007669"/>
    <property type="project" value="TreeGrafter"/>
</dbReference>
<keyword evidence="1" id="KW-0479">Metal-binding</keyword>
<dbReference type="PROSITE" id="PS50048">
    <property type="entry name" value="ZN2_CY6_FUNGAL_2"/>
    <property type="match status" value="1"/>
</dbReference>
<evidence type="ECO:0000256" key="5">
    <source>
        <dbReference type="SAM" id="MobiDB-lite"/>
    </source>
</evidence>
<organism evidence="7 8">
    <name type="scientific">Epicoccum nigrum</name>
    <name type="common">Soil fungus</name>
    <name type="synonym">Epicoccum purpurascens</name>
    <dbReference type="NCBI Taxonomy" id="105696"/>
    <lineage>
        <taxon>Eukaryota</taxon>
        <taxon>Fungi</taxon>
        <taxon>Dikarya</taxon>
        <taxon>Ascomycota</taxon>
        <taxon>Pezizomycotina</taxon>
        <taxon>Dothideomycetes</taxon>
        <taxon>Pleosporomycetidae</taxon>
        <taxon>Pleosporales</taxon>
        <taxon>Pleosporineae</taxon>
        <taxon>Didymellaceae</taxon>
        <taxon>Epicoccum</taxon>
    </lineage>
</organism>
<dbReference type="InterPro" id="IPR051127">
    <property type="entry name" value="Fungal_SecMet_Regulators"/>
</dbReference>